<dbReference type="InterPro" id="IPR050314">
    <property type="entry name" value="Glycosyl_Hydrlase_18"/>
</dbReference>
<dbReference type="EC" id="3.2.1.14" evidence="2"/>
<dbReference type="Pfam" id="PF00704">
    <property type="entry name" value="Glyco_hydro_18"/>
    <property type="match status" value="1"/>
</dbReference>
<dbReference type="AlphaFoldDB" id="A0A940DIY1"/>
<name>A0A940DIY1_9FIRM</name>
<evidence type="ECO:0000256" key="3">
    <source>
        <dbReference type="SAM" id="SignalP"/>
    </source>
</evidence>
<dbReference type="GO" id="GO:0005975">
    <property type="term" value="P:carbohydrate metabolic process"/>
    <property type="evidence" value="ECO:0007669"/>
    <property type="project" value="InterPro"/>
</dbReference>
<dbReference type="PROSITE" id="PS51910">
    <property type="entry name" value="GH18_2"/>
    <property type="match status" value="1"/>
</dbReference>
<sequence length="462" mass="50933">MKRILPIIMLICVVASVFALSACTGKTPKAITKAFEDLAEDGKFLSDSGNAGASAVFDFGKTVTFNTLVLKEKGANITSFRIYADGSDVAFYGNDYIEGLRYCAFETVTARSVRIEVLSSDGEWKLRKPEAYMVSGTADDFRIMAYISVDEAAALEGDKAEVAKKVTDFNLFNVIYFNKEGDLVFNELEKDGGKVSAEVLLKDAVAKIKSLAPSATVVVMVLGNKDFGDGLTVPGRHNSAMGTNAENLKANLLAFVEEYALDGVSFDYEYPETLKDYTVYKRFVKELKAALPEGKLLTAALSIWNIGVGKLTKRDLEAFDRIEIMSYDMFDERGDHAAFYTSAYEVADKLINKGLDLKKINLGVPYYSRPVNADPYWGNYYDVADKLSPFENSYVEAYTDINGVSHPELRNYYNGRQMIYDKTAYAMDAGLGGIMIWHFGADSSDPELSLTNTIAKAIAARS</sequence>
<evidence type="ECO:0000259" key="4">
    <source>
        <dbReference type="PROSITE" id="PS51910"/>
    </source>
</evidence>
<dbReference type="PANTHER" id="PTHR11177:SF317">
    <property type="entry name" value="CHITINASE 12-RELATED"/>
    <property type="match status" value="1"/>
</dbReference>
<proteinExistence type="predicted"/>
<dbReference type="EMBL" id="JADINF010000153">
    <property type="protein sequence ID" value="MBO8424563.1"/>
    <property type="molecule type" value="Genomic_DNA"/>
</dbReference>
<reference evidence="5" key="2">
    <citation type="journal article" date="2021" name="PeerJ">
        <title>Extensive microbial diversity within the chicken gut microbiome revealed by metagenomics and culture.</title>
        <authorList>
            <person name="Gilroy R."/>
            <person name="Ravi A."/>
            <person name="Getino M."/>
            <person name="Pursley I."/>
            <person name="Horton D.L."/>
            <person name="Alikhan N.F."/>
            <person name="Baker D."/>
            <person name="Gharbi K."/>
            <person name="Hall N."/>
            <person name="Watson M."/>
            <person name="Adriaenssens E.M."/>
            <person name="Foster-Nyarko E."/>
            <person name="Jarju S."/>
            <person name="Secka A."/>
            <person name="Antonio M."/>
            <person name="Oren A."/>
            <person name="Chaudhuri R.R."/>
            <person name="La Ragione R."/>
            <person name="Hildebrand F."/>
            <person name="Pallen M.J."/>
        </authorList>
    </citation>
    <scope>NUCLEOTIDE SEQUENCE</scope>
    <source>
        <strain evidence="5">517</strain>
    </source>
</reference>
<dbReference type="InterPro" id="IPR017853">
    <property type="entry name" value="GH"/>
</dbReference>
<evidence type="ECO:0000313" key="6">
    <source>
        <dbReference type="Proteomes" id="UP000727857"/>
    </source>
</evidence>
<dbReference type="GO" id="GO:0008843">
    <property type="term" value="F:endochitinase activity"/>
    <property type="evidence" value="ECO:0007669"/>
    <property type="project" value="UniProtKB-EC"/>
</dbReference>
<dbReference type="InterPro" id="IPR011583">
    <property type="entry name" value="Chitinase_II/V-like_cat"/>
</dbReference>
<dbReference type="PANTHER" id="PTHR11177">
    <property type="entry name" value="CHITINASE"/>
    <property type="match status" value="1"/>
</dbReference>
<evidence type="ECO:0000313" key="5">
    <source>
        <dbReference type="EMBL" id="MBO8424563.1"/>
    </source>
</evidence>
<evidence type="ECO:0000256" key="2">
    <source>
        <dbReference type="ARBA" id="ARBA00012729"/>
    </source>
</evidence>
<accession>A0A940DIY1</accession>
<dbReference type="Proteomes" id="UP000727857">
    <property type="component" value="Unassembled WGS sequence"/>
</dbReference>
<dbReference type="SMART" id="SM00636">
    <property type="entry name" value="Glyco_18"/>
    <property type="match status" value="1"/>
</dbReference>
<organism evidence="5 6">
    <name type="scientific">Candidatus Stercoripulliclostridium pullicola</name>
    <dbReference type="NCBI Taxonomy" id="2840953"/>
    <lineage>
        <taxon>Bacteria</taxon>
        <taxon>Bacillati</taxon>
        <taxon>Bacillota</taxon>
        <taxon>Clostridia</taxon>
        <taxon>Eubacteriales</taxon>
        <taxon>Candidatus Stercoripulliclostridium</taxon>
    </lineage>
</organism>
<comment type="caution">
    <text evidence="5">The sequence shown here is derived from an EMBL/GenBank/DDBJ whole genome shotgun (WGS) entry which is preliminary data.</text>
</comment>
<dbReference type="InterPro" id="IPR008979">
    <property type="entry name" value="Galactose-bd-like_sf"/>
</dbReference>
<feature type="chain" id="PRO_5039541391" description="chitinase" evidence="3">
    <location>
        <begin position="22"/>
        <end position="462"/>
    </location>
</feature>
<dbReference type="Gene3D" id="2.60.120.260">
    <property type="entry name" value="Galactose-binding domain-like"/>
    <property type="match status" value="1"/>
</dbReference>
<gene>
    <name evidence="5" type="ORF">IAB16_06045</name>
</gene>
<dbReference type="InterPro" id="IPR001223">
    <property type="entry name" value="Glyco_hydro18_cat"/>
</dbReference>
<dbReference type="Gene3D" id="3.20.20.80">
    <property type="entry name" value="Glycosidases"/>
    <property type="match status" value="1"/>
</dbReference>
<evidence type="ECO:0000256" key="1">
    <source>
        <dbReference type="ARBA" id="ARBA00000822"/>
    </source>
</evidence>
<keyword evidence="3" id="KW-0732">Signal</keyword>
<dbReference type="PROSITE" id="PS51257">
    <property type="entry name" value="PROKAR_LIPOPROTEIN"/>
    <property type="match status" value="1"/>
</dbReference>
<comment type="catalytic activity">
    <reaction evidence="1">
        <text>Random endo-hydrolysis of N-acetyl-beta-D-glucosaminide (1-&gt;4)-beta-linkages in chitin and chitodextrins.</text>
        <dbReference type="EC" id="3.2.1.14"/>
    </reaction>
</comment>
<feature type="domain" description="GH18" evidence="4">
    <location>
        <begin position="141"/>
        <end position="461"/>
    </location>
</feature>
<dbReference type="SUPFAM" id="SSF51445">
    <property type="entry name" value="(Trans)glycosidases"/>
    <property type="match status" value="1"/>
</dbReference>
<reference evidence="5" key="1">
    <citation type="submission" date="2020-10" db="EMBL/GenBank/DDBJ databases">
        <authorList>
            <person name="Gilroy R."/>
        </authorList>
    </citation>
    <scope>NUCLEOTIDE SEQUENCE</scope>
    <source>
        <strain evidence="5">517</strain>
    </source>
</reference>
<dbReference type="GO" id="GO:0008061">
    <property type="term" value="F:chitin binding"/>
    <property type="evidence" value="ECO:0007669"/>
    <property type="project" value="InterPro"/>
</dbReference>
<dbReference type="Gene3D" id="3.40.5.30">
    <property type="entry name" value="(Trans)glycosidases - domain 2"/>
    <property type="match status" value="1"/>
</dbReference>
<dbReference type="SUPFAM" id="SSF49785">
    <property type="entry name" value="Galactose-binding domain-like"/>
    <property type="match status" value="1"/>
</dbReference>
<feature type="signal peptide" evidence="3">
    <location>
        <begin position="1"/>
        <end position="21"/>
    </location>
</feature>
<protein>
    <recommendedName>
        <fullName evidence="2">chitinase</fullName>
        <ecNumber evidence="2">3.2.1.14</ecNumber>
    </recommendedName>
</protein>